<protein>
    <recommendedName>
        <fullName evidence="3">Recombinase domain-containing protein</fullName>
    </recommendedName>
</protein>
<dbReference type="Proteomes" id="UP000001052">
    <property type="component" value="Plasmid pDRET01"/>
</dbReference>
<keyword evidence="2" id="KW-1185">Reference proteome</keyword>
<dbReference type="AlphaFoldDB" id="C8X5T6"/>
<accession>C8X5T6</accession>
<dbReference type="OrthoDB" id="5419902at2"/>
<dbReference type="HOGENOM" id="CLU_1803028_0_0_7"/>
<geneLocation type="plasmid" evidence="1 2">
    <name>pDRET01</name>
</geneLocation>
<dbReference type="EMBL" id="CP001735">
    <property type="protein sequence ID" value="ACV69783.1"/>
    <property type="molecule type" value="Genomic_DNA"/>
</dbReference>
<gene>
    <name evidence="1" type="ORF">Dret_2502</name>
</gene>
<dbReference type="RefSeq" id="WP_012813874.1">
    <property type="nucleotide sequence ID" value="NC_013224.1"/>
</dbReference>
<organism evidence="1 2">
    <name type="scientific">Desulfohalobium retbaense (strain ATCC 49708 / DSM 5692 / JCM 16813 / HR100)</name>
    <dbReference type="NCBI Taxonomy" id="485915"/>
    <lineage>
        <taxon>Bacteria</taxon>
        <taxon>Pseudomonadati</taxon>
        <taxon>Thermodesulfobacteriota</taxon>
        <taxon>Desulfovibrionia</taxon>
        <taxon>Desulfovibrionales</taxon>
        <taxon>Desulfohalobiaceae</taxon>
        <taxon>Desulfohalobium</taxon>
    </lineage>
</organism>
<name>C8X5T6_DESRD</name>
<proteinExistence type="predicted"/>
<keyword evidence="1" id="KW-0614">Plasmid</keyword>
<sequence>MVMEFDLDFGHERRSFRQGSRVYSINLERFWWQELERVTAGAEERRRWVLAWIEDADILKVNRAALVRARIHQLVVEYGYTAEPEPDPVLVRVERIRQLRRKGTSWWDVADTLNNEGLPPLSGSGQWSAEGARAFYRSNIPKE</sequence>
<dbReference type="KEGG" id="drt:Dret_2502"/>
<evidence type="ECO:0000313" key="1">
    <source>
        <dbReference type="EMBL" id="ACV69783.1"/>
    </source>
</evidence>
<evidence type="ECO:0000313" key="2">
    <source>
        <dbReference type="Proteomes" id="UP000001052"/>
    </source>
</evidence>
<evidence type="ECO:0008006" key="3">
    <source>
        <dbReference type="Google" id="ProtNLM"/>
    </source>
</evidence>
<reference evidence="1 2" key="1">
    <citation type="journal article" date="2010" name="Stand. Genomic Sci.">
        <title>Complete genome sequence of Desulfohalobium retbaense type strain (HR(100)).</title>
        <authorList>
            <person name="Spring S."/>
            <person name="Nolan M."/>
            <person name="Lapidus A."/>
            <person name="Glavina Del Rio T."/>
            <person name="Copeland A."/>
            <person name="Tice H."/>
            <person name="Cheng J.F."/>
            <person name="Lucas S."/>
            <person name="Land M."/>
            <person name="Chen F."/>
            <person name="Bruce D."/>
            <person name="Goodwin L."/>
            <person name="Pitluck S."/>
            <person name="Ivanova N."/>
            <person name="Mavromatis K."/>
            <person name="Mikhailova N."/>
            <person name="Pati A."/>
            <person name="Chen A."/>
            <person name="Palaniappan K."/>
            <person name="Hauser L."/>
            <person name="Chang Y.J."/>
            <person name="Jeffries C.D."/>
            <person name="Munk C."/>
            <person name="Kiss H."/>
            <person name="Chain P."/>
            <person name="Han C."/>
            <person name="Brettin T."/>
            <person name="Detter J.C."/>
            <person name="Schuler E."/>
            <person name="Goker M."/>
            <person name="Rohde M."/>
            <person name="Bristow J."/>
            <person name="Eisen J.A."/>
            <person name="Markowitz V."/>
            <person name="Hugenholtz P."/>
            <person name="Kyrpides N.C."/>
            <person name="Klenk H.P."/>
        </authorList>
    </citation>
    <scope>NUCLEOTIDE SEQUENCE [LARGE SCALE GENOMIC DNA]</scope>
    <source>
        <strain evidence="1 2">DSM 5692</strain>
        <plasmid evidence="2">Plasmid pDRET01</plasmid>
    </source>
</reference>